<dbReference type="InterPro" id="IPR016461">
    <property type="entry name" value="COMT-like"/>
</dbReference>
<dbReference type="AlphaFoldDB" id="A0A1H6YBM0"/>
<dbReference type="PROSITE" id="PS51683">
    <property type="entry name" value="SAM_OMT_II"/>
    <property type="match status" value="1"/>
</dbReference>
<keyword evidence="1 6" id="KW-0489">Methyltransferase</keyword>
<gene>
    <name evidence="6" type="ORF">SAMN05443287_104147</name>
</gene>
<organism evidence="6 7">
    <name type="scientific">Micromonospora phaseoli</name>
    <dbReference type="NCBI Taxonomy" id="1144548"/>
    <lineage>
        <taxon>Bacteria</taxon>
        <taxon>Bacillati</taxon>
        <taxon>Actinomycetota</taxon>
        <taxon>Actinomycetes</taxon>
        <taxon>Micromonosporales</taxon>
        <taxon>Micromonosporaceae</taxon>
        <taxon>Micromonospora</taxon>
    </lineage>
</organism>
<dbReference type="InterPro" id="IPR036390">
    <property type="entry name" value="WH_DNA-bd_sf"/>
</dbReference>
<evidence type="ECO:0000313" key="7">
    <source>
        <dbReference type="Proteomes" id="UP000198707"/>
    </source>
</evidence>
<dbReference type="Pfam" id="PF08100">
    <property type="entry name" value="Dimerisation"/>
    <property type="match status" value="1"/>
</dbReference>
<dbReference type="InterPro" id="IPR036388">
    <property type="entry name" value="WH-like_DNA-bd_sf"/>
</dbReference>
<dbReference type="GO" id="GO:0008171">
    <property type="term" value="F:O-methyltransferase activity"/>
    <property type="evidence" value="ECO:0007669"/>
    <property type="project" value="InterPro"/>
</dbReference>
<dbReference type="EMBL" id="FNYV01000004">
    <property type="protein sequence ID" value="SEJ38639.1"/>
    <property type="molecule type" value="Genomic_DNA"/>
</dbReference>
<keyword evidence="3" id="KW-0949">S-adenosyl-L-methionine</keyword>
<dbReference type="SUPFAM" id="SSF53335">
    <property type="entry name" value="S-adenosyl-L-methionine-dependent methyltransferases"/>
    <property type="match status" value="1"/>
</dbReference>
<dbReference type="InterPro" id="IPR012967">
    <property type="entry name" value="COMT_dimerisation"/>
</dbReference>
<evidence type="ECO:0000259" key="4">
    <source>
        <dbReference type="Pfam" id="PF00891"/>
    </source>
</evidence>
<keyword evidence="7" id="KW-1185">Reference proteome</keyword>
<dbReference type="SUPFAM" id="SSF46785">
    <property type="entry name" value="Winged helix' DNA-binding domain"/>
    <property type="match status" value="1"/>
</dbReference>
<dbReference type="InterPro" id="IPR029063">
    <property type="entry name" value="SAM-dependent_MTases_sf"/>
</dbReference>
<dbReference type="Gene3D" id="1.10.287.1350">
    <property type="match status" value="1"/>
</dbReference>
<dbReference type="RefSeq" id="WP_092379712.1">
    <property type="nucleotide sequence ID" value="NZ_BOPI01000027.1"/>
</dbReference>
<evidence type="ECO:0000256" key="2">
    <source>
        <dbReference type="ARBA" id="ARBA00022679"/>
    </source>
</evidence>
<evidence type="ECO:0000313" key="6">
    <source>
        <dbReference type="EMBL" id="SEJ38639.1"/>
    </source>
</evidence>
<feature type="domain" description="O-methyltransferase dimerisation" evidence="5">
    <location>
        <begin position="24"/>
        <end position="89"/>
    </location>
</feature>
<dbReference type="STRING" id="1144548.SAMN05443287_104147"/>
<dbReference type="PIRSF" id="PIRSF005739">
    <property type="entry name" value="O-mtase"/>
    <property type="match status" value="1"/>
</dbReference>
<dbReference type="Gene3D" id="1.10.10.10">
    <property type="entry name" value="Winged helix-like DNA-binding domain superfamily/Winged helix DNA-binding domain"/>
    <property type="match status" value="1"/>
</dbReference>
<dbReference type="Proteomes" id="UP000198707">
    <property type="component" value="Unassembled WGS sequence"/>
</dbReference>
<proteinExistence type="predicted"/>
<evidence type="ECO:0000256" key="3">
    <source>
        <dbReference type="ARBA" id="ARBA00022691"/>
    </source>
</evidence>
<feature type="domain" description="O-methyltransferase C-terminal" evidence="4">
    <location>
        <begin position="113"/>
        <end position="319"/>
    </location>
</feature>
<evidence type="ECO:0000259" key="5">
    <source>
        <dbReference type="Pfam" id="PF08100"/>
    </source>
</evidence>
<keyword evidence="2 6" id="KW-0808">Transferase</keyword>
<dbReference type="InterPro" id="IPR001077">
    <property type="entry name" value="COMT_C"/>
</dbReference>
<dbReference type="PANTHER" id="PTHR43712:SF2">
    <property type="entry name" value="O-METHYLTRANSFERASE CICE"/>
    <property type="match status" value="1"/>
</dbReference>
<evidence type="ECO:0000256" key="1">
    <source>
        <dbReference type="ARBA" id="ARBA00022603"/>
    </source>
</evidence>
<dbReference type="GO" id="GO:0032259">
    <property type="term" value="P:methylation"/>
    <property type="evidence" value="ECO:0007669"/>
    <property type="project" value="UniProtKB-KW"/>
</dbReference>
<sequence>MAATRQHLDLPAVIRLGELGDQITPFALRAACDLRIADLLVGGPRTVAELAGTAGAHPGALLRLLRALAARGIFTEVADATFALTALAEPLRGDHPMSLRDSFTLLDSDVRAWGAIGHTLRTGDPAFAYVHGQDYWAYLADHPQESTRVDDWMRSVNRLHLRTVLGAYPWRRFGTLVDVGGGTGGFLAGLLTRFPAVRGVLFDLPHVVSGAPEVLAEAGVSERCEVVPGDAFAEVPAGGDGYLLKTVLPGFDDDDAARILGNVRSAMRPDSRLVLLEAVLPPGDAFDMAKLFDVHAMVLTGGAHRSADETARLLERVGLRLTQVVGTPTLTVLEALPAG</sequence>
<accession>A0A1H6YBM0</accession>
<dbReference type="GO" id="GO:0046983">
    <property type="term" value="F:protein dimerization activity"/>
    <property type="evidence" value="ECO:0007669"/>
    <property type="project" value="InterPro"/>
</dbReference>
<name>A0A1H6YBM0_9ACTN</name>
<dbReference type="Pfam" id="PF00891">
    <property type="entry name" value="Methyltransf_2"/>
    <property type="match status" value="1"/>
</dbReference>
<protein>
    <submittedName>
        <fullName evidence="6">O-methyltransferase</fullName>
    </submittedName>
</protein>
<reference evidence="7" key="1">
    <citation type="submission" date="2016-10" db="EMBL/GenBank/DDBJ databases">
        <authorList>
            <person name="Varghese N."/>
            <person name="Submissions S."/>
        </authorList>
    </citation>
    <scope>NUCLEOTIDE SEQUENCE [LARGE SCALE GENOMIC DNA]</scope>
    <source>
        <strain evidence="7">CGMCC 4.7038</strain>
    </source>
</reference>
<dbReference type="OrthoDB" id="3804952at2"/>
<dbReference type="PANTHER" id="PTHR43712">
    <property type="entry name" value="PUTATIVE (AFU_ORTHOLOGUE AFUA_4G14580)-RELATED"/>
    <property type="match status" value="1"/>
</dbReference>
<dbReference type="Gene3D" id="3.40.50.150">
    <property type="entry name" value="Vaccinia Virus protein VP39"/>
    <property type="match status" value="1"/>
</dbReference>